<keyword evidence="1" id="KW-1185">Reference proteome</keyword>
<reference evidence="2" key="1">
    <citation type="submission" date="2019-12" db="UniProtKB">
        <authorList>
            <consortium name="WormBaseParasite"/>
        </authorList>
    </citation>
    <scope>IDENTIFICATION</scope>
</reference>
<dbReference type="Proteomes" id="UP000046395">
    <property type="component" value="Unassembled WGS sequence"/>
</dbReference>
<proteinExistence type="predicted"/>
<accession>A0A5S6Q4E1</accession>
<name>A0A5S6Q4E1_TRIMR</name>
<evidence type="ECO:0000313" key="1">
    <source>
        <dbReference type="Proteomes" id="UP000046395"/>
    </source>
</evidence>
<protein>
    <submittedName>
        <fullName evidence="2">Uncharacterized protein</fullName>
    </submittedName>
</protein>
<evidence type="ECO:0000313" key="2">
    <source>
        <dbReference type="WBParaSite" id="TMUE_0000001827.1"/>
    </source>
</evidence>
<dbReference type="WBParaSite" id="TMUE_0000001827.1">
    <property type="protein sequence ID" value="TMUE_0000001827.1"/>
    <property type="gene ID" value="WBGene00297698"/>
</dbReference>
<sequence length="179" mass="20208">MSFSELSSTIYCHEARFGKEYPLSVHVFQEGIGSCCMRAPYETDRDEDWPTRQTEILQSPVHEEVFLTHGKTAMFIYSCNYDYTAIEFCSKEIYVIIVTFANECDSVKHVLGMSTKCDADWKKCIREVDSESLLKNPLVIGGPVLTVDVDETVFSRRNSSASKFTHSNGSSGAFAWRAV</sequence>
<dbReference type="AlphaFoldDB" id="A0A5S6Q4E1"/>
<organism evidence="1 2">
    <name type="scientific">Trichuris muris</name>
    <name type="common">Mouse whipworm</name>
    <dbReference type="NCBI Taxonomy" id="70415"/>
    <lineage>
        <taxon>Eukaryota</taxon>
        <taxon>Metazoa</taxon>
        <taxon>Ecdysozoa</taxon>
        <taxon>Nematoda</taxon>
        <taxon>Enoplea</taxon>
        <taxon>Dorylaimia</taxon>
        <taxon>Trichinellida</taxon>
        <taxon>Trichuridae</taxon>
        <taxon>Trichuris</taxon>
    </lineage>
</organism>